<dbReference type="InterPro" id="IPR036397">
    <property type="entry name" value="RNaseH_sf"/>
</dbReference>
<evidence type="ECO:0000313" key="4">
    <source>
        <dbReference type="Proteomes" id="UP001529510"/>
    </source>
</evidence>
<name>A0ABD0RNB6_CIRMR</name>
<feature type="region of interest" description="Disordered" evidence="1">
    <location>
        <begin position="207"/>
        <end position="237"/>
    </location>
</feature>
<dbReference type="EMBL" id="JAMKFB020000002">
    <property type="protein sequence ID" value="KAL0199615.1"/>
    <property type="molecule type" value="Genomic_DNA"/>
</dbReference>
<dbReference type="PANTHER" id="PTHR37984">
    <property type="entry name" value="PROTEIN CBG26694"/>
    <property type="match status" value="1"/>
</dbReference>
<accession>A0ABD0RNB6</accession>
<dbReference type="Gene3D" id="3.30.420.10">
    <property type="entry name" value="Ribonuclease H-like superfamily/Ribonuclease H"/>
    <property type="match status" value="1"/>
</dbReference>
<dbReference type="PANTHER" id="PTHR37984:SF9">
    <property type="entry name" value="INTEGRASE CATALYTIC DOMAIN-CONTAINING PROTEIN"/>
    <property type="match status" value="1"/>
</dbReference>
<dbReference type="InterPro" id="IPR050951">
    <property type="entry name" value="Retrovirus_Pol_polyprotein"/>
</dbReference>
<dbReference type="InterPro" id="IPR001584">
    <property type="entry name" value="Integrase_cat-core"/>
</dbReference>
<evidence type="ECO:0000313" key="3">
    <source>
        <dbReference type="EMBL" id="KAL0199615.1"/>
    </source>
</evidence>
<dbReference type="Proteomes" id="UP001529510">
    <property type="component" value="Unassembled WGS sequence"/>
</dbReference>
<organism evidence="3 4">
    <name type="scientific">Cirrhinus mrigala</name>
    <name type="common">Mrigala</name>
    <dbReference type="NCBI Taxonomy" id="683832"/>
    <lineage>
        <taxon>Eukaryota</taxon>
        <taxon>Metazoa</taxon>
        <taxon>Chordata</taxon>
        <taxon>Craniata</taxon>
        <taxon>Vertebrata</taxon>
        <taxon>Euteleostomi</taxon>
        <taxon>Actinopterygii</taxon>
        <taxon>Neopterygii</taxon>
        <taxon>Teleostei</taxon>
        <taxon>Ostariophysi</taxon>
        <taxon>Cypriniformes</taxon>
        <taxon>Cyprinidae</taxon>
        <taxon>Labeoninae</taxon>
        <taxon>Labeonini</taxon>
        <taxon>Cirrhinus</taxon>
    </lineage>
</organism>
<feature type="domain" description="Integrase catalytic" evidence="2">
    <location>
        <begin position="1"/>
        <end position="58"/>
    </location>
</feature>
<dbReference type="SUPFAM" id="SSF53098">
    <property type="entry name" value="Ribonuclease H-like"/>
    <property type="match status" value="1"/>
</dbReference>
<gene>
    <name evidence="3" type="ORF">M9458_002802</name>
</gene>
<evidence type="ECO:0000256" key="1">
    <source>
        <dbReference type="SAM" id="MobiDB-lite"/>
    </source>
</evidence>
<keyword evidence="4" id="KW-1185">Reference proteome</keyword>
<sequence length="237" mass="26382">MFARHGIPTEVKSDNGPQFSAEYFWKFAKEWGFSHTTSSPTYPQANGEAERAVMTVKDFTAVAADPYLALMDYRETPLSDGYCPAELRMGRKLHTTVPVLPSVLNPGWLDLNHLKEEEKVRREKQGKQFNKRHRAHDLPQLHPGESVWISDTREKGTVIMSAGTPRSYLVDSPKGILRLLVPTPVALPQGISGCTLAPELENTASVPGPDVPCSDNVPGLLNTPKKRYPSRERKPPK</sequence>
<reference evidence="3 4" key="1">
    <citation type="submission" date="2024-05" db="EMBL/GenBank/DDBJ databases">
        <title>Genome sequencing and assembly of Indian major carp, Cirrhinus mrigala (Hamilton, 1822).</title>
        <authorList>
            <person name="Mohindra V."/>
            <person name="Chowdhury L.M."/>
            <person name="Lal K."/>
            <person name="Jena J.K."/>
        </authorList>
    </citation>
    <scope>NUCLEOTIDE SEQUENCE [LARGE SCALE GENOMIC DNA]</scope>
    <source>
        <strain evidence="3">CM1030</strain>
        <tissue evidence="3">Blood</tissue>
    </source>
</reference>
<proteinExistence type="predicted"/>
<protein>
    <recommendedName>
        <fullName evidence="2">Integrase catalytic domain-containing protein</fullName>
    </recommendedName>
</protein>
<dbReference type="PROSITE" id="PS50994">
    <property type="entry name" value="INTEGRASE"/>
    <property type="match status" value="1"/>
</dbReference>
<dbReference type="AlphaFoldDB" id="A0ABD0RNB6"/>
<evidence type="ECO:0000259" key="2">
    <source>
        <dbReference type="PROSITE" id="PS50994"/>
    </source>
</evidence>
<comment type="caution">
    <text evidence="3">The sequence shown here is derived from an EMBL/GenBank/DDBJ whole genome shotgun (WGS) entry which is preliminary data.</text>
</comment>
<dbReference type="InterPro" id="IPR012337">
    <property type="entry name" value="RNaseH-like_sf"/>
</dbReference>